<feature type="domain" description="Nudix hydrolase" evidence="7">
    <location>
        <begin position="10"/>
        <end position="145"/>
    </location>
</feature>
<comment type="cofactor">
    <cofactor evidence="1">
        <name>Mn(2+)</name>
        <dbReference type="ChEBI" id="CHEBI:29035"/>
    </cofactor>
</comment>
<dbReference type="Pfam" id="PF00293">
    <property type="entry name" value="NUDIX"/>
    <property type="match status" value="1"/>
</dbReference>
<dbReference type="PANTHER" id="PTHR12992">
    <property type="entry name" value="NUDIX HYDROLASE"/>
    <property type="match status" value="1"/>
</dbReference>
<keyword evidence="6" id="KW-0464">Manganese</keyword>
<dbReference type="OrthoDB" id="9802805at2"/>
<dbReference type="PROSITE" id="PS51462">
    <property type="entry name" value="NUDIX"/>
    <property type="match status" value="1"/>
</dbReference>
<dbReference type="SUPFAM" id="SSF55811">
    <property type="entry name" value="Nudix"/>
    <property type="match status" value="1"/>
</dbReference>
<evidence type="ECO:0000313" key="8">
    <source>
        <dbReference type="EMBL" id="KAA5602313.1"/>
    </source>
</evidence>
<keyword evidence="5" id="KW-0460">Magnesium</keyword>
<evidence type="ECO:0000256" key="5">
    <source>
        <dbReference type="ARBA" id="ARBA00022842"/>
    </source>
</evidence>
<evidence type="ECO:0000256" key="2">
    <source>
        <dbReference type="ARBA" id="ARBA00001946"/>
    </source>
</evidence>
<dbReference type="InterPro" id="IPR015797">
    <property type="entry name" value="NUDIX_hydrolase-like_dom_sf"/>
</dbReference>
<dbReference type="EMBL" id="VWPL01000008">
    <property type="protein sequence ID" value="KAA5602313.1"/>
    <property type="molecule type" value="Genomic_DNA"/>
</dbReference>
<evidence type="ECO:0000256" key="6">
    <source>
        <dbReference type="ARBA" id="ARBA00023211"/>
    </source>
</evidence>
<accession>A0A5M6I2C9</accession>
<dbReference type="Gene3D" id="3.90.79.10">
    <property type="entry name" value="Nucleoside Triphosphate Pyrophosphohydrolase"/>
    <property type="match status" value="1"/>
</dbReference>
<organism evidence="8 9">
    <name type="scientific">Blastochloris sulfoviridis</name>
    <dbReference type="NCBI Taxonomy" id="50712"/>
    <lineage>
        <taxon>Bacteria</taxon>
        <taxon>Pseudomonadati</taxon>
        <taxon>Pseudomonadota</taxon>
        <taxon>Alphaproteobacteria</taxon>
        <taxon>Hyphomicrobiales</taxon>
        <taxon>Blastochloridaceae</taxon>
        <taxon>Blastochloris</taxon>
    </lineage>
</organism>
<evidence type="ECO:0000259" key="7">
    <source>
        <dbReference type="PROSITE" id="PS51462"/>
    </source>
</evidence>
<name>A0A5M6I2C9_9HYPH</name>
<evidence type="ECO:0000313" key="9">
    <source>
        <dbReference type="Proteomes" id="UP000323886"/>
    </source>
</evidence>
<sequence>MAMPPGSPPPRPAAVLVPVIARPEPTVLLTQRSLALPEHPGQIAFPGGKIDPTDETAIATALREAEEEIGLDPARVAPLGLLDTYLSRTGFRILPVVAVVRPPFELMINPREVDEAFEVPLAFLMEPAHHLQHSRLWKGRERTYYAMPFGDRYIWGVTAGILRNLWERVYR</sequence>
<evidence type="ECO:0000256" key="3">
    <source>
        <dbReference type="ARBA" id="ARBA00022723"/>
    </source>
</evidence>
<dbReference type="PANTHER" id="PTHR12992:SF11">
    <property type="entry name" value="MITOCHONDRIAL COENZYME A DIPHOSPHATASE NUDT8"/>
    <property type="match status" value="1"/>
</dbReference>
<dbReference type="InterPro" id="IPR000086">
    <property type="entry name" value="NUDIX_hydrolase_dom"/>
</dbReference>
<protein>
    <submittedName>
        <fullName evidence="8">CoA pyrophosphatase</fullName>
    </submittedName>
</protein>
<evidence type="ECO:0000256" key="4">
    <source>
        <dbReference type="ARBA" id="ARBA00022801"/>
    </source>
</evidence>
<dbReference type="CDD" id="cd03426">
    <property type="entry name" value="NUDIX_CoAse_Nudt7"/>
    <property type="match status" value="1"/>
</dbReference>
<evidence type="ECO:0000256" key="1">
    <source>
        <dbReference type="ARBA" id="ARBA00001936"/>
    </source>
</evidence>
<dbReference type="GO" id="GO:0010945">
    <property type="term" value="F:coenzyme A diphosphatase activity"/>
    <property type="evidence" value="ECO:0007669"/>
    <property type="project" value="InterPro"/>
</dbReference>
<comment type="cofactor">
    <cofactor evidence="2">
        <name>Mg(2+)</name>
        <dbReference type="ChEBI" id="CHEBI:18420"/>
    </cofactor>
</comment>
<keyword evidence="4" id="KW-0378">Hydrolase</keyword>
<dbReference type="NCBIfam" id="NF007980">
    <property type="entry name" value="PRK10707.1"/>
    <property type="match status" value="1"/>
</dbReference>
<keyword evidence="9" id="KW-1185">Reference proteome</keyword>
<comment type="caution">
    <text evidence="8">The sequence shown here is derived from an EMBL/GenBank/DDBJ whole genome shotgun (WGS) entry which is preliminary data.</text>
</comment>
<keyword evidence="3" id="KW-0479">Metal-binding</keyword>
<reference evidence="8 9" key="1">
    <citation type="submission" date="2019-09" db="EMBL/GenBank/DDBJ databases">
        <title>Draft Whole-Genome sequence of Blastochloris sulfoviridis DSM 729.</title>
        <authorList>
            <person name="Meyer T.E."/>
            <person name="Kyndt J.A."/>
        </authorList>
    </citation>
    <scope>NUCLEOTIDE SEQUENCE [LARGE SCALE GENOMIC DNA]</scope>
    <source>
        <strain evidence="8 9">DSM 729</strain>
    </source>
</reference>
<dbReference type="GO" id="GO:0046872">
    <property type="term" value="F:metal ion binding"/>
    <property type="evidence" value="ECO:0007669"/>
    <property type="project" value="UniProtKB-KW"/>
</dbReference>
<dbReference type="AlphaFoldDB" id="A0A5M6I2C9"/>
<dbReference type="Proteomes" id="UP000323886">
    <property type="component" value="Unassembled WGS sequence"/>
</dbReference>
<dbReference type="InterPro" id="IPR045121">
    <property type="entry name" value="CoAse"/>
</dbReference>
<gene>
    <name evidence="8" type="ORF">F1193_06080</name>
</gene>
<proteinExistence type="predicted"/>